<name>A0ABR1ECK9_NECAM</name>
<comment type="caution">
    <text evidence="1">The sequence shown here is derived from an EMBL/GenBank/DDBJ whole genome shotgun (WGS) entry which is preliminary data.</text>
</comment>
<accession>A0ABR1ECK9</accession>
<evidence type="ECO:0000313" key="2">
    <source>
        <dbReference type="Proteomes" id="UP001303046"/>
    </source>
</evidence>
<evidence type="ECO:0000313" key="1">
    <source>
        <dbReference type="EMBL" id="KAK6760345.1"/>
    </source>
</evidence>
<dbReference type="Proteomes" id="UP001303046">
    <property type="component" value="Unassembled WGS sequence"/>
</dbReference>
<proteinExistence type="predicted"/>
<organism evidence="1 2">
    <name type="scientific">Necator americanus</name>
    <name type="common">Human hookworm</name>
    <dbReference type="NCBI Taxonomy" id="51031"/>
    <lineage>
        <taxon>Eukaryota</taxon>
        <taxon>Metazoa</taxon>
        <taxon>Ecdysozoa</taxon>
        <taxon>Nematoda</taxon>
        <taxon>Chromadorea</taxon>
        <taxon>Rhabditida</taxon>
        <taxon>Rhabditina</taxon>
        <taxon>Rhabditomorpha</taxon>
        <taxon>Strongyloidea</taxon>
        <taxon>Ancylostomatidae</taxon>
        <taxon>Bunostominae</taxon>
        <taxon>Necator</taxon>
    </lineage>
</organism>
<gene>
    <name evidence="1" type="primary">Necator_chrX.g21874</name>
    <name evidence="1" type="ORF">RB195_021713</name>
</gene>
<protein>
    <submittedName>
        <fullName evidence="1">Uncharacterized protein</fullName>
    </submittedName>
</protein>
<sequence length="85" mass="9809">MKLNELNKARKGVGLRINRKKMQFMMDAYCEDEGVQLEGSQIVETSSYVYLERSMNMENELKEELNRKMRAASSAFVPSGKLRSN</sequence>
<reference evidence="1 2" key="1">
    <citation type="submission" date="2023-08" db="EMBL/GenBank/DDBJ databases">
        <title>A Necator americanus chromosomal reference genome.</title>
        <authorList>
            <person name="Ilik V."/>
            <person name="Petrzelkova K.J."/>
            <person name="Pardy F."/>
            <person name="Fuh T."/>
            <person name="Niatou-Singa F.S."/>
            <person name="Gouil Q."/>
            <person name="Baker L."/>
            <person name="Ritchie M.E."/>
            <person name="Jex A.R."/>
            <person name="Gazzola D."/>
            <person name="Li H."/>
            <person name="Toshio Fujiwara R."/>
            <person name="Zhan B."/>
            <person name="Aroian R.V."/>
            <person name="Pafco B."/>
            <person name="Schwarz E.M."/>
        </authorList>
    </citation>
    <scope>NUCLEOTIDE SEQUENCE [LARGE SCALE GENOMIC DNA]</scope>
    <source>
        <strain evidence="1 2">Aroian</strain>
        <tissue evidence="1">Whole animal</tissue>
    </source>
</reference>
<dbReference type="EMBL" id="JAVFWL010000006">
    <property type="protein sequence ID" value="KAK6760345.1"/>
    <property type="molecule type" value="Genomic_DNA"/>
</dbReference>
<keyword evidence="2" id="KW-1185">Reference proteome</keyword>